<evidence type="ECO:0000256" key="5">
    <source>
        <dbReference type="ARBA" id="ARBA00022723"/>
    </source>
</evidence>
<dbReference type="AlphaFoldDB" id="A0A835KPM7"/>
<dbReference type="GO" id="GO:0004521">
    <property type="term" value="F:RNA endonuclease activity"/>
    <property type="evidence" value="ECO:0007669"/>
    <property type="project" value="UniProtKB-ARBA"/>
</dbReference>
<dbReference type="EMBL" id="JACEFO010000612">
    <property type="protein sequence ID" value="KAF8762779.1"/>
    <property type="molecule type" value="Genomic_DNA"/>
</dbReference>
<dbReference type="PANTHER" id="PTHR33146:SF22">
    <property type="entry name" value="ASPERGILLUS NUCLEASE S1"/>
    <property type="match status" value="1"/>
</dbReference>
<feature type="chain" id="PRO_5032765370" description="Aspergillus nuclease S1" evidence="11">
    <location>
        <begin position="32"/>
        <end position="557"/>
    </location>
</feature>
<dbReference type="Proteomes" id="UP000636709">
    <property type="component" value="Unassembled WGS sequence"/>
</dbReference>
<dbReference type="GO" id="GO:0003676">
    <property type="term" value="F:nucleic acid binding"/>
    <property type="evidence" value="ECO:0007669"/>
    <property type="project" value="InterPro"/>
</dbReference>
<dbReference type="CDD" id="cd11010">
    <property type="entry name" value="S1-P1_nuclease"/>
    <property type="match status" value="2"/>
</dbReference>
<dbReference type="Gene3D" id="1.10.575.10">
    <property type="entry name" value="P1 Nuclease"/>
    <property type="match status" value="2"/>
</dbReference>
<keyword evidence="5" id="KW-0479">Metal-binding</keyword>
<evidence type="ECO:0000256" key="2">
    <source>
        <dbReference type="ARBA" id="ARBA00009547"/>
    </source>
</evidence>
<evidence type="ECO:0000256" key="9">
    <source>
        <dbReference type="ARBA" id="ARBA00023157"/>
    </source>
</evidence>
<name>A0A835KPM7_9POAL</name>
<evidence type="ECO:0000256" key="10">
    <source>
        <dbReference type="ARBA" id="ARBA00023180"/>
    </source>
</evidence>
<keyword evidence="10" id="KW-0325">Glycoprotein</keyword>
<dbReference type="GO" id="GO:0006308">
    <property type="term" value="P:DNA catabolic process"/>
    <property type="evidence" value="ECO:0007669"/>
    <property type="project" value="InterPro"/>
</dbReference>
<dbReference type="EC" id="3.1.30.1" evidence="3"/>
<evidence type="ECO:0000256" key="7">
    <source>
        <dbReference type="ARBA" id="ARBA00022759"/>
    </source>
</evidence>
<feature type="signal peptide" evidence="11">
    <location>
        <begin position="1"/>
        <end position="31"/>
    </location>
</feature>
<dbReference type="FunFam" id="1.10.575.10:FF:000002">
    <property type="entry name" value="Endonuclease 2"/>
    <property type="match status" value="1"/>
</dbReference>
<accession>A0A835KPM7</accession>
<protein>
    <recommendedName>
        <fullName evidence="3">Aspergillus nuclease S1</fullName>
        <ecNumber evidence="3">3.1.30.1</ecNumber>
    </recommendedName>
</protein>
<dbReference type="Pfam" id="PF02265">
    <property type="entry name" value="S1-P1_nuclease"/>
    <property type="match status" value="2"/>
</dbReference>
<dbReference type="OrthoDB" id="441446at2759"/>
<reference evidence="12" key="1">
    <citation type="submission" date="2020-07" db="EMBL/GenBank/DDBJ databases">
        <title>Genome sequence and genetic diversity analysis of an under-domesticated orphan crop, white fonio (Digitaria exilis).</title>
        <authorList>
            <person name="Bennetzen J.L."/>
            <person name="Chen S."/>
            <person name="Ma X."/>
            <person name="Wang X."/>
            <person name="Yssel A.E.J."/>
            <person name="Chaluvadi S.R."/>
            <person name="Johnson M."/>
            <person name="Gangashetty P."/>
            <person name="Hamidou F."/>
            <person name="Sanogo M.D."/>
            <person name="Zwaenepoel A."/>
            <person name="Wallace J."/>
            <person name="Van De Peer Y."/>
            <person name="Van Deynze A."/>
        </authorList>
    </citation>
    <scope>NUCLEOTIDE SEQUENCE</scope>
    <source>
        <tissue evidence="12">Leaves</tissue>
    </source>
</reference>
<dbReference type="InterPro" id="IPR008947">
    <property type="entry name" value="PLipase_C/P1_nuclease_dom_sf"/>
</dbReference>
<evidence type="ECO:0000256" key="11">
    <source>
        <dbReference type="SAM" id="SignalP"/>
    </source>
</evidence>
<dbReference type="GO" id="GO:0046872">
    <property type="term" value="F:metal ion binding"/>
    <property type="evidence" value="ECO:0007669"/>
    <property type="project" value="UniProtKB-KW"/>
</dbReference>
<dbReference type="InterPro" id="IPR003154">
    <property type="entry name" value="S1/P1nuclease"/>
</dbReference>
<keyword evidence="8" id="KW-0378">Hydrolase</keyword>
<evidence type="ECO:0000313" key="12">
    <source>
        <dbReference type="EMBL" id="KAF8762779.1"/>
    </source>
</evidence>
<dbReference type="SUPFAM" id="SSF48537">
    <property type="entry name" value="Phospholipase C/P1 nuclease"/>
    <property type="match status" value="2"/>
</dbReference>
<keyword evidence="4" id="KW-0540">Nuclease</keyword>
<keyword evidence="13" id="KW-1185">Reference proteome</keyword>
<evidence type="ECO:0000313" key="13">
    <source>
        <dbReference type="Proteomes" id="UP000636709"/>
    </source>
</evidence>
<keyword evidence="9" id="KW-1015">Disulfide bond</keyword>
<comment type="similarity">
    <text evidence="2">Belongs to the nuclease type I family.</text>
</comment>
<dbReference type="GO" id="GO:0000014">
    <property type="term" value="F:single-stranded DNA endodeoxyribonuclease activity"/>
    <property type="evidence" value="ECO:0007669"/>
    <property type="project" value="UniProtKB-ARBA"/>
</dbReference>
<gene>
    <name evidence="12" type="ORF">HU200_009087</name>
</gene>
<keyword evidence="7" id="KW-0255">Endonuclease</keyword>
<evidence type="ECO:0000256" key="1">
    <source>
        <dbReference type="ARBA" id="ARBA00000245"/>
    </source>
</evidence>
<comment type="catalytic activity">
    <reaction evidence="1">
        <text>Endonucleolytic cleavage to 5'-phosphomononucleotide and 5'-phosphooligonucleotide end-products.</text>
        <dbReference type="EC" id="3.1.30.1"/>
    </reaction>
</comment>
<comment type="caution">
    <text evidence="12">The sequence shown here is derived from an EMBL/GenBank/DDBJ whole genome shotgun (WGS) entry which is preliminary data.</text>
</comment>
<evidence type="ECO:0000256" key="4">
    <source>
        <dbReference type="ARBA" id="ARBA00022722"/>
    </source>
</evidence>
<evidence type="ECO:0000256" key="6">
    <source>
        <dbReference type="ARBA" id="ARBA00022729"/>
    </source>
</evidence>
<organism evidence="12 13">
    <name type="scientific">Digitaria exilis</name>
    <dbReference type="NCBI Taxonomy" id="1010633"/>
    <lineage>
        <taxon>Eukaryota</taxon>
        <taxon>Viridiplantae</taxon>
        <taxon>Streptophyta</taxon>
        <taxon>Embryophyta</taxon>
        <taxon>Tracheophyta</taxon>
        <taxon>Spermatophyta</taxon>
        <taxon>Magnoliopsida</taxon>
        <taxon>Liliopsida</taxon>
        <taxon>Poales</taxon>
        <taxon>Poaceae</taxon>
        <taxon>PACMAD clade</taxon>
        <taxon>Panicoideae</taxon>
        <taxon>Panicodae</taxon>
        <taxon>Paniceae</taxon>
        <taxon>Anthephorinae</taxon>
        <taxon>Digitaria</taxon>
    </lineage>
</organism>
<evidence type="ECO:0000256" key="8">
    <source>
        <dbReference type="ARBA" id="ARBA00022801"/>
    </source>
</evidence>
<evidence type="ECO:0000256" key="3">
    <source>
        <dbReference type="ARBA" id="ARBA00012562"/>
    </source>
</evidence>
<sequence length="557" mass="62447">MDGNKGDRASTHNTPTMGVLMVLHVLLVAAAVRAPAAHAWGKEGHYMVCKIAESFLTKKASTAVKDLLPGWAGGDLAETCSWADRQRFRYRWSSPLHFADTPGDCKFDYARDCHNTNGEKDMCVVGAINNYTAALQDASSPYDPTESLMFLAHFVGDVHQPLHCGHSDDLGGNTIIVHWYRRKSNLHHVWDVNVVETAMKDFYDNDLSTMIQAIQQNITRLNSGNKCRYAEESSELACKAYDGVEQDSILEDKREREREREREARTTPTMAVLLVVHVLLVAAAVRAPAAHAWGKEGHYMVCKIAESFLTKKASAAVKDLLPGWAGGDLAETCSWPDTQRFRYKWSSPLHFADTPGDCKFDYARDCHNRNGEKDMCVVGAINNYTAALQDASSPYDRSESLMFLAHFVGDVHQPLHCGHTDDLGGNTIIVHWYRRKSNLHHVWDVNVIETAMKSFYNNDVSTMIQAIQRNITDVWSNEEKQWETCRIRTKTCADKYAEESSKLACKAYEGVQQDSILKDDYFFAALPVVQKRIAQGGVRLAAILNKIFSGNSRLQSS</sequence>
<keyword evidence="6 11" id="KW-0732">Signal</keyword>
<dbReference type="PANTHER" id="PTHR33146">
    <property type="entry name" value="ENDONUCLEASE 4"/>
    <property type="match status" value="1"/>
</dbReference>
<proteinExistence type="inferred from homology"/>